<protein>
    <recommendedName>
        <fullName evidence="2">Dockerin domain-containing protein</fullName>
    </recommendedName>
</protein>
<dbReference type="Pfam" id="PF00404">
    <property type="entry name" value="Dockerin_1"/>
    <property type="match status" value="1"/>
</dbReference>
<keyword evidence="1" id="KW-0732">Signal</keyword>
<organism evidence="3 4">
    <name type="scientific">Pseudobacteroides cellulosolvens ATCC 35603 = DSM 2933</name>
    <dbReference type="NCBI Taxonomy" id="398512"/>
    <lineage>
        <taxon>Bacteria</taxon>
        <taxon>Bacillati</taxon>
        <taxon>Bacillota</taxon>
        <taxon>Clostridia</taxon>
        <taxon>Eubacteriales</taxon>
        <taxon>Oscillospiraceae</taxon>
        <taxon>Pseudobacteroides</taxon>
    </lineage>
</organism>
<reference evidence="4" key="1">
    <citation type="submission" date="2015-07" db="EMBL/GenBank/DDBJ databases">
        <title>Near-Complete Genome Sequence of the Cellulolytic Bacterium Bacteroides (Pseudobacteroides) cellulosolvens ATCC 35603.</title>
        <authorList>
            <person name="Dassa B."/>
            <person name="Utturkar S.M."/>
            <person name="Klingeman D.M."/>
            <person name="Hurt R.A."/>
            <person name="Keller M."/>
            <person name="Xu J."/>
            <person name="Reddy Y.H.K."/>
            <person name="Borovok I."/>
            <person name="Grinberg I.R."/>
            <person name="Lamed R."/>
            <person name="Zhivin O."/>
            <person name="Bayer E.A."/>
            <person name="Brown S.D."/>
        </authorList>
    </citation>
    <scope>NUCLEOTIDE SEQUENCE [LARGE SCALE GENOMIC DNA]</scope>
    <source>
        <strain evidence="4">DSM 2933</strain>
    </source>
</reference>
<name>A0A0L6JV03_9FIRM</name>
<keyword evidence="4" id="KW-1185">Reference proteome</keyword>
<feature type="domain" description="Dockerin" evidence="2">
    <location>
        <begin position="126"/>
        <end position="197"/>
    </location>
</feature>
<dbReference type="InterPro" id="IPR036439">
    <property type="entry name" value="Dockerin_dom_sf"/>
</dbReference>
<accession>A0A0L6JV03</accession>
<proteinExistence type="predicted"/>
<dbReference type="RefSeq" id="WP_036935133.1">
    <property type="nucleotide sequence ID" value="NZ_JQKC01000001.1"/>
</dbReference>
<dbReference type="SUPFAM" id="SSF63446">
    <property type="entry name" value="Type I dockerin domain"/>
    <property type="match status" value="1"/>
</dbReference>
<dbReference type="SUPFAM" id="SSF49464">
    <property type="entry name" value="Carboxypeptidase regulatory domain-like"/>
    <property type="match status" value="1"/>
</dbReference>
<dbReference type="GO" id="GO:0000272">
    <property type="term" value="P:polysaccharide catabolic process"/>
    <property type="evidence" value="ECO:0007669"/>
    <property type="project" value="InterPro"/>
</dbReference>
<dbReference type="PROSITE" id="PS51766">
    <property type="entry name" value="DOCKERIN"/>
    <property type="match status" value="1"/>
</dbReference>
<dbReference type="InterPro" id="IPR018247">
    <property type="entry name" value="EF_Hand_1_Ca_BS"/>
</dbReference>
<dbReference type="GO" id="GO:0004553">
    <property type="term" value="F:hydrolase activity, hydrolyzing O-glycosyl compounds"/>
    <property type="evidence" value="ECO:0007669"/>
    <property type="project" value="InterPro"/>
</dbReference>
<evidence type="ECO:0000313" key="4">
    <source>
        <dbReference type="Proteomes" id="UP000036923"/>
    </source>
</evidence>
<dbReference type="InterPro" id="IPR008969">
    <property type="entry name" value="CarboxyPept-like_regulatory"/>
</dbReference>
<dbReference type="Gene3D" id="2.60.40.4130">
    <property type="match status" value="1"/>
</dbReference>
<evidence type="ECO:0000256" key="1">
    <source>
        <dbReference type="ARBA" id="ARBA00022729"/>
    </source>
</evidence>
<dbReference type="AlphaFoldDB" id="A0A0L6JV03"/>
<dbReference type="EMBL" id="LGTC01000001">
    <property type="protein sequence ID" value="KNY29658.1"/>
    <property type="molecule type" value="Genomic_DNA"/>
</dbReference>
<evidence type="ECO:0000259" key="2">
    <source>
        <dbReference type="PROSITE" id="PS51766"/>
    </source>
</evidence>
<dbReference type="InterPro" id="IPR016134">
    <property type="entry name" value="Dockerin_dom"/>
</dbReference>
<dbReference type="InterPro" id="IPR014755">
    <property type="entry name" value="Cu-Rt/internalin_Ig-like"/>
</dbReference>
<evidence type="ECO:0000313" key="3">
    <source>
        <dbReference type="EMBL" id="KNY29658.1"/>
    </source>
</evidence>
<dbReference type="PROSITE" id="PS00018">
    <property type="entry name" value="EF_HAND_1"/>
    <property type="match status" value="1"/>
</dbReference>
<dbReference type="InterPro" id="IPR002105">
    <property type="entry name" value="Dockerin_1_rpt"/>
</dbReference>
<dbReference type="PROSITE" id="PS00448">
    <property type="entry name" value="CLOS_CELLULOSOME_RPT"/>
    <property type="match status" value="1"/>
</dbReference>
<dbReference type="Proteomes" id="UP000036923">
    <property type="component" value="Unassembled WGS sequence"/>
</dbReference>
<dbReference type="Gene3D" id="2.60.40.1220">
    <property type="match status" value="1"/>
</dbReference>
<comment type="caution">
    <text evidence="3">The sequence shown here is derived from an EMBL/GenBank/DDBJ whole genome shotgun (WGS) entry which is preliminary data.</text>
</comment>
<dbReference type="OrthoDB" id="1706086at2"/>
<gene>
    <name evidence="3" type="ORF">Bccel_4932</name>
</gene>
<sequence length="770" mass="83130">MAIQTKKLYKIVISIGMLLLLQLIFTTVAIGEGNIILPKDMNQNKVTGFIVFDFNYNWTSSAIIKSGFQLEILGTDLTATSDSRGYFEINNVPQNVEEFTIRISKAGYLAREVKLLNSYDKTQTNIEMWAGDIPNDGVQDDIINMKDIMAMAKSFNVTYEDPSYAEYKDLNGDNAINMSDILIMAKHFNTNTGSYPAIEQSIVKNIEAVREDTIKITFSKDMQSNSGLSSPLYGDVENVAQYTIKNSDGVIITISNAIYSAADRSVTLVLSGKQSGDCSISIIGLKDKLGQEVEPVYRIINIYDMTAPTVKNVYYSDTSKNKIIVVYDEEMATSGLYSVLLPENYRWDNDISNGTNYEVLPAGSTVAVLPTDSKVVVISLGQGRETTSNTSLKFGSISGSVIYAVSDKAGNLMIPGMTRNADLEPRVTIADQPLEITSGSTLRVRVTGVNLVQVSQEDFAYTLTYNSAAPSYLTPLSAKLVDKEGIQYIEFTVPQDTFNAYTDLSNVQMKTVVNPKATISALGTAITGNAASAVANYSTFRTSIKSVSIYDYYSVIVKLEGKIFASELNNFIYSVILFQGMNSIAINGASLIGSDTCSNTILLNTGAIDVTGTVTLKTLPDVFVTVKDFNGLCIKGNTTGVSGRSVFVAGNISTTGAMGKKVKNGDTITISLNMAPQKVSTAVVEPDVSGKAKLVIAGVGTITGFTCNDYDSGITANVIIKERQIVITFNVPSEGNSLGFGAVNTMKFVPDPTFTNIASEPVDVGVTPIF</sequence>